<dbReference type="GeneID" id="62166166"/>
<sequence>MQPVASTYRPKPVPAASSNDQIPPVHLFYYSGPFYPSLSAPAHFDRLDLPPTSFPSNSTREYQPRSTTARARQDPEKPVPYSTIKKPSIAIYIQDAAFEFLRAIIHKEAARMRKFIETGGKSWVRENDLLHDEWVQKKYGNAAAQNTDTGGTLAHGTATNRARPQRRAYKKRVPNSESLDEGITDGDSASLYEGYRKTYSNYNEEKSSEKDIIPIESDEFESGMDDDFNGEGSDVGTGSIMSGISKLSGQAQAGERGETAVDDEEMEDMSECIEEGQTWMSREDWEGMMNEDD</sequence>
<protein>
    <submittedName>
        <fullName evidence="2">Uncharacterized protein</fullName>
    </submittedName>
</protein>
<reference evidence="2" key="2">
    <citation type="submission" date="2020-11" db="EMBL/GenBank/DDBJ databases">
        <title>Whole genome sequencing of Colletotrichum sp.</title>
        <authorList>
            <person name="Li H."/>
        </authorList>
    </citation>
    <scope>NUCLEOTIDE SEQUENCE</scope>
    <source>
        <strain evidence="2">CkLH20</strain>
    </source>
</reference>
<dbReference type="RefSeq" id="XP_038741502.1">
    <property type="nucleotide sequence ID" value="XM_038893092.1"/>
</dbReference>
<feature type="compositionally biased region" description="Basic residues" evidence="1">
    <location>
        <begin position="163"/>
        <end position="173"/>
    </location>
</feature>
<dbReference type="Proteomes" id="UP000781932">
    <property type="component" value="Unassembled WGS sequence"/>
</dbReference>
<accession>A0A9P6LGC6</accession>
<feature type="compositionally biased region" description="Acidic residues" evidence="1">
    <location>
        <begin position="260"/>
        <end position="274"/>
    </location>
</feature>
<feature type="region of interest" description="Disordered" evidence="1">
    <location>
        <begin position="49"/>
        <end position="81"/>
    </location>
</feature>
<organism evidence="2 3">
    <name type="scientific">Colletotrichum karsti</name>
    <dbReference type="NCBI Taxonomy" id="1095194"/>
    <lineage>
        <taxon>Eukaryota</taxon>
        <taxon>Fungi</taxon>
        <taxon>Dikarya</taxon>
        <taxon>Ascomycota</taxon>
        <taxon>Pezizomycotina</taxon>
        <taxon>Sordariomycetes</taxon>
        <taxon>Hypocreomycetidae</taxon>
        <taxon>Glomerellales</taxon>
        <taxon>Glomerellaceae</taxon>
        <taxon>Colletotrichum</taxon>
        <taxon>Colletotrichum boninense species complex</taxon>
    </lineage>
</organism>
<feature type="compositionally biased region" description="Polar residues" evidence="1">
    <location>
        <begin position="239"/>
        <end position="251"/>
    </location>
</feature>
<keyword evidence="3" id="KW-1185">Reference proteome</keyword>
<feature type="region of interest" description="Disordered" evidence="1">
    <location>
        <begin position="227"/>
        <end position="293"/>
    </location>
</feature>
<gene>
    <name evidence="2" type="ORF">CkaCkLH20_10378</name>
</gene>
<evidence type="ECO:0000313" key="3">
    <source>
        <dbReference type="Proteomes" id="UP000781932"/>
    </source>
</evidence>
<feature type="compositionally biased region" description="Polar residues" evidence="1">
    <location>
        <begin position="54"/>
        <end position="70"/>
    </location>
</feature>
<comment type="caution">
    <text evidence="2">The sequence shown here is derived from an EMBL/GenBank/DDBJ whole genome shotgun (WGS) entry which is preliminary data.</text>
</comment>
<reference evidence="2" key="1">
    <citation type="submission" date="2020-03" db="EMBL/GenBank/DDBJ databases">
        <authorList>
            <person name="He L."/>
        </authorList>
    </citation>
    <scope>NUCLEOTIDE SEQUENCE</scope>
    <source>
        <strain evidence="2">CkLH20</strain>
    </source>
</reference>
<dbReference type="AlphaFoldDB" id="A0A9P6LGC6"/>
<dbReference type="EMBL" id="JAATWM020000040">
    <property type="protein sequence ID" value="KAF9872041.1"/>
    <property type="molecule type" value="Genomic_DNA"/>
</dbReference>
<evidence type="ECO:0000313" key="2">
    <source>
        <dbReference type="EMBL" id="KAF9872041.1"/>
    </source>
</evidence>
<name>A0A9P6LGC6_9PEZI</name>
<proteinExistence type="predicted"/>
<feature type="region of interest" description="Disordered" evidence="1">
    <location>
        <begin position="143"/>
        <end position="187"/>
    </location>
</feature>
<evidence type="ECO:0000256" key="1">
    <source>
        <dbReference type="SAM" id="MobiDB-lite"/>
    </source>
</evidence>